<dbReference type="AlphaFoldDB" id="A0A0D9VKK2"/>
<reference evidence="2" key="2">
    <citation type="submission" date="2013-12" db="EMBL/GenBank/DDBJ databases">
        <authorList>
            <person name="Yu Y."/>
            <person name="Lee S."/>
            <person name="de Baynast K."/>
            <person name="Wissotski M."/>
            <person name="Liu L."/>
            <person name="Talag J."/>
            <person name="Goicoechea J."/>
            <person name="Angelova A."/>
            <person name="Jetty R."/>
            <person name="Kudrna D."/>
            <person name="Golser W."/>
            <person name="Rivera L."/>
            <person name="Zhang J."/>
            <person name="Wing R."/>
        </authorList>
    </citation>
    <scope>NUCLEOTIDE SEQUENCE</scope>
</reference>
<proteinExistence type="predicted"/>
<dbReference type="Proteomes" id="UP000032180">
    <property type="component" value="Chromosome 2"/>
</dbReference>
<protein>
    <submittedName>
        <fullName evidence="1">Uncharacterized protein</fullName>
    </submittedName>
</protein>
<accession>A0A0D9VKK2</accession>
<evidence type="ECO:0000313" key="1">
    <source>
        <dbReference type="EnsemblPlants" id="LPERR02G25440.1"/>
    </source>
</evidence>
<reference evidence="1 2" key="1">
    <citation type="submission" date="2012-08" db="EMBL/GenBank/DDBJ databases">
        <title>Oryza genome evolution.</title>
        <authorList>
            <person name="Wing R.A."/>
        </authorList>
    </citation>
    <scope>NUCLEOTIDE SEQUENCE</scope>
</reference>
<dbReference type="Gramene" id="LPERR02G25440.1">
    <property type="protein sequence ID" value="LPERR02G25440.1"/>
    <property type="gene ID" value="LPERR02G25440"/>
</dbReference>
<organism evidence="1 2">
    <name type="scientific">Leersia perrieri</name>
    <dbReference type="NCBI Taxonomy" id="77586"/>
    <lineage>
        <taxon>Eukaryota</taxon>
        <taxon>Viridiplantae</taxon>
        <taxon>Streptophyta</taxon>
        <taxon>Embryophyta</taxon>
        <taxon>Tracheophyta</taxon>
        <taxon>Spermatophyta</taxon>
        <taxon>Magnoliopsida</taxon>
        <taxon>Liliopsida</taxon>
        <taxon>Poales</taxon>
        <taxon>Poaceae</taxon>
        <taxon>BOP clade</taxon>
        <taxon>Oryzoideae</taxon>
        <taxon>Oryzeae</taxon>
        <taxon>Oryzinae</taxon>
        <taxon>Leersia</taxon>
    </lineage>
</organism>
<reference evidence="1" key="3">
    <citation type="submission" date="2015-04" db="UniProtKB">
        <authorList>
            <consortium name="EnsemblPlants"/>
        </authorList>
    </citation>
    <scope>IDENTIFICATION</scope>
</reference>
<evidence type="ECO:0000313" key="2">
    <source>
        <dbReference type="Proteomes" id="UP000032180"/>
    </source>
</evidence>
<dbReference type="HOGENOM" id="CLU_783816_0_0_1"/>
<sequence>MSRYLMSADEVEHFVEEKSRICGEEIMVTIGAIVIRDSAKVATLLLDWVKGGIRVRNYSFVCLARMLDKEIEWVCVDCDMILDTLRGGEGIVPEHIRALRRDGYELREMAISDGDGVFTFIAELADRVVDIADKSIAFEFTPDEFETIVEELKDSLVSLRDHNVPLPKPRQMLAEDTLDERGDSMAKRDRLMSVTEVRACMEEHACGFGGQPRCEIVISAVVLRHCPEVIFLLNAYSASVSVPNRRWLDGLVSLDHCLTSAETVGDSLIARLDAHEDLTMDAGILRAVGEGVLQAAYKHPLLPQHITQLGYRMIATAGHALHLSRVHVRLRAEIVYLVFDIRQARGAMFLFVDP</sequence>
<name>A0A0D9VKK2_9ORYZ</name>
<keyword evidence="2" id="KW-1185">Reference proteome</keyword>
<dbReference type="EnsemblPlants" id="LPERR02G25440.1">
    <property type="protein sequence ID" value="LPERR02G25440.1"/>
    <property type="gene ID" value="LPERR02G25440"/>
</dbReference>